<dbReference type="Gene3D" id="1.20.120.530">
    <property type="entry name" value="GntR ligand-binding domain-like"/>
    <property type="match status" value="1"/>
</dbReference>
<dbReference type="PRINTS" id="PR00035">
    <property type="entry name" value="HTHGNTR"/>
</dbReference>
<dbReference type="AlphaFoldDB" id="A0A9X1NMA2"/>
<comment type="caution">
    <text evidence="5">The sequence shown here is derived from an EMBL/GenBank/DDBJ whole genome shotgun (WGS) entry which is preliminary data.</text>
</comment>
<organism evidence="5 6">
    <name type="scientific">Rhizobium quercicola</name>
    <dbReference type="NCBI Taxonomy" id="2901226"/>
    <lineage>
        <taxon>Bacteria</taxon>
        <taxon>Pseudomonadati</taxon>
        <taxon>Pseudomonadota</taxon>
        <taxon>Alphaproteobacteria</taxon>
        <taxon>Hyphomicrobiales</taxon>
        <taxon>Rhizobiaceae</taxon>
        <taxon>Rhizobium/Agrobacterium group</taxon>
        <taxon>Rhizobium</taxon>
    </lineage>
</organism>
<feature type="domain" description="HTH gntR-type" evidence="4">
    <location>
        <begin position="9"/>
        <end position="77"/>
    </location>
</feature>
<dbReference type="SMART" id="SM00345">
    <property type="entry name" value="HTH_GNTR"/>
    <property type="match status" value="1"/>
</dbReference>
<dbReference type="Proteomes" id="UP001139089">
    <property type="component" value="Unassembled WGS sequence"/>
</dbReference>
<dbReference type="InterPro" id="IPR000524">
    <property type="entry name" value="Tscrpt_reg_HTH_GntR"/>
</dbReference>
<dbReference type="PROSITE" id="PS50949">
    <property type="entry name" value="HTH_GNTR"/>
    <property type="match status" value="1"/>
</dbReference>
<dbReference type="EMBL" id="JAJOZR010000001">
    <property type="protein sequence ID" value="MCD7107722.1"/>
    <property type="molecule type" value="Genomic_DNA"/>
</dbReference>
<keyword evidence="2" id="KW-0238">DNA-binding</keyword>
<dbReference type="PANTHER" id="PTHR43537">
    <property type="entry name" value="TRANSCRIPTIONAL REGULATOR, GNTR FAMILY"/>
    <property type="match status" value="1"/>
</dbReference>
<dbReference type="PANTHER" id="PTHR43537:SF44">
    <property type="entry name" value="GNTR FAMILY REGULATORY PROTEIN"/>
    <property type="match status" value="1"/>
</dbReference>
<reference evidence="5" key="1">
    <citation type="submission" date="2021-12" db="EMBL/GenBank/DDBJ databases">
        <authorList>
            <person name="Li Y."/>
        </authorList>
    </citation>
    <scope>NUCLEOTIDE SEQUENCE</scope>
    <source>
        <strain evidence="5">DKSPLA3</strain>
    </source>
</reference>
<evidence type="ECO:0000313" key="6">
    <source>
        <dbReference type="Proteomes" id="UP001139089"/>
    </source>
</evidence>
<dbReference type="Gene3D" id="1.10.10.10">
    <property type="entry name" value="Winged helix-like DNA-binding domain superfamily/Winged helix DNA-binding domain"/>
    <property type="match status" value="1"/>
</dbReference>
<sequence length="244" mass="26543">MNKARATGGTLTARLGESLRTAIVDGRFPPGTKLPSEAQLGKSHGVSRTVVREAIASLRADRLVDTRQGAGVFVLEPPQPMVPAALSLQTIDPARVSSMIEVLELRTAVEVESAGLAALRRSPLQEEVILERHYAVRACLEAGTSSSEADFALHLAIAEATNNPRFRDFLSMIGANVIPRAALRTGDEETDPTAYLKLIDEEHRAIVFAISNGDDDGAREAMRRHLRGSQTRYRALLRENRKAV</sequence>
<dbReference type="InterPro" id="IPR036390">
    <property type="entry name" value="WH_DNA-bd_sf"/>
</dbReference>
<dbReference type="Pfam" id="PF07729">
    <property type="entry name" value="FCD"/>
    <property type="match status" value="1"/>
</dbReference>
<accession>A0A9X1NMA2</accession>
<dbReference type="InterPro" id="IPR036388">
    <property type="entry name" value="WH-like_DNA-bd_sf"/>
</dbReference>
<gene>
    <name evidence="5" type="ORF">LRX75_01590</name>
</gene>
<dbReference type="SMART" id="SM00895">
    <property type="entry name" value="FCD"/>
    <property type="match status" value="1"/>
</dbReference>
<dbReference type="CDD" id="cd07377">
    <property type="entry name" value="WHTH_GntR"/>
    <property type="match status" value="1"/>
</dbReference>
<dbReference type="Pfam" id="PF00392">
    <property type="entry name" value="GntR"/>
    <property type="match status" value="1"/>
</dbReference>
<evidence type="ECO:0000256" key="3">
    <source>
        <dbReference type="ARBA" id="ARBA00023163"/>
    </source>
</evidence>
<dbReference type="SUPFAM" id="SSF48008">
    <property type="entry name" value="GntR ligand-binding domain-like"/>
    <property type="match status" value="1"/>
</dbReference>
<proteinExistence type="predicted"/>
<name>A0A9X1NMA2_9HYPH</name>
<keyword evidence="6" id="KW-1185">Reference proteome</keyword>
<dbReference type="GO" id="GO:0003677">
    <property type="term" value="F:DNA binding"/>
    <property type="evidence" value="ECO:0007669"/>
    <property type="project" value="UniProtKB-KW"/>
</dbReference>
<evidence type="ECO:0000256" key="1">
    <source>
        <dbReference type="ARBA" id="ARBA00023015"/>
    </source>
</evidence>
<dbReference type="SUPFAM" id="SSF46785">
    <property type="entry name" value="Winged helix' DNA-binding domain"/>
    <property type="match status" value="1"/>
</dbReference>
<protein>
    <submittedName>
        <fullName evidence="5">FadR family transcriptional regulator</fullName>
    </submittedName>
</protein>
<evidence type="ECO:0000313" key="5">
    <source>
        <dbReference type="EMBL" id="MCD7107722.1"/>
    </source>
</evidence>
<evidence type="ECO:0000259" key="4">
    <source>
        <dbReference type="PROSITE" id="PS50949"/>
    </source>
</evidence>
<evidence type="ECO:0000256" key="2">
    <source>
        <dbReference type="ARBA" id="ARBA00023125"/>
    </source>
</evidence>
<dbReference type="GO" id="GO:0003700">
    <property type="term" value="F:DNA-binding transcription factor activity"/>
    <property type="evidence" value="ECO:0007669"/>
    <property type="project" value="InterPro"/>
</dbReference>
<dbReference type="InterPro" id="IPR008920">
    <property type="entry name" value="TF_FadR/GntR_C"/>
</dbReference>
<keyword evidence="1" id="KW-0805">Transcription regulation</keyword>
<dbReference type="InterPro" id="IPR011711">
    <property type="entry name" value="GntR_C"/>
</dbReference>
<dbReference type="RefSeq" id="WP_231811450.1">
    <property type="nucleotide sequence ID" value="NZ_JAJOZR010000001.1"/>
</dbReference>
<keyword evidence="3" id="KW-0804">Transcription</keyword>